<name>A0AAD5SXT4_9FUNG</name>
<sequence>METRFSVAGGGRVAANAKKRGDKDGTELVSALSHALSASDIGAEAQTQTQTRTQQTQSTTSIADTQTTFAAASIKITATTSVELESSVSAARPPLSPAFTDAMALARQASPISFPSSRSVSPARGASRLPSNIPTNAPLANPLSKHDDPPKEIQSSSPSPSTSVLQNLPTRRWLNQLHFHDIPPVDPVADIIHKAFPFNSGVRPVRRLLQIHDITSNSQNKDISPSAILSRLVNANSWRAVAMHCASIIPTLEPRRIDDINHWWLMRLIALEKLRFFDILSVEIDVFAPALSVSSSTFNTVSANEWTFEIYPPDTFIFNTVLPENSKPSGSLVSWGLKSFWAREPCLRGLPRESIDRIYTLLLECRINVRRNNSIASATPESQSVPSSPQNEILLWTNRARVLNITLANVLLVELHDFKLAAAIFSRVLNADKNITRGGSGSSFDFDLAAALVRVNLQLGNLVDAKEWIRTIEEEAAAATVQLKSSSDSAIVERETRKRLHIMLMNQALLAVADAGDWDLATTCLQKLLNSVREQKEHKNKFTDEFAQKTEDENVAVIVNNMAVCYLYAGNVGQALSHLETLVVESPAATGKCASVLFNLSTLYDLVDNSLERKRRLLASVVASSAGDDLDVSCLKL</sequence>
<proteinExistence type="predicted"/>
<dbReference type="Gene3D" id="1.25.40.10">
    <property type="entry name" value="Tetratricopeptide repeat domain"/>
    <property type="match status" value="1"/>
</dbReference>
<organism evidence="2 3">
    <name type="scientific">Physocladia obscura</name>
    <dbReference type="NCBI Taxonomy" id="109957"/>
    <lineage>
        <taxon>Eukaryota</taxon>
        <taxon>Fungi</taxon>
        <taxon>Fungi incertae sedis</taxon>
        <taxon>Chytridiomycota</taxon>
        <taxon>Chytridiomycota incertae sedis</taxon>
        <taxon>Chytridiomycetes</taxon>
        <taxon>Chytridiales</taxon>
        <taxon>Chytriomycetaceae</taxon>
        <taxon>Physocladia</taxon>
    </lineage>
</organism>
<feature type="compositionally biased region" description="Low complexity" evidence="1">
    <location>
        <begin position="46"/>
        <end position="63"/>
    </location>
</feature>
<evidence type="ECO:0008006" key="4">
    <source>
        <dbReference type="Google" id="ProtNLM"/>
    </source>
</evidence>
<dbReference type="InterPro" id="IPR011990">
    <property type="entry name" value="TPR-like_helical_dom_sf"/>
</dbReference>
<comment type="caution">
    <text evidence="2">The sequence shown here is derived from an EMBL/GenBank/DDBJ whole genome shotgun (WGS) entry which is preliminary data.</text>
</comment>
<gene>
    <name evidence="2" type="ORF">HK100_005059</name>
</gene>
<feature type="compositionally biased region" description="Low complexity" evidence="1">
    <location>
        <begin position="112"/>
        <end position="122"/>
    </location>
</feature>
<feature type="region of interest" description="Disordered" evidence="1">
    <location>
        <begin position="1"/>
        <end position="26"/>
    </location>
</feature>
<feature type="region of interest" description="Disordered" evidence="1">
    <location>
        <begin position="112"/>
        <end position="165"/>
    </location>
</feature>
<reference evidence="2" key="1">
    <citation type="submission" date="2020-05" db="EMBL/GenBank/DDBJ databases">
        <title>Phylogenomic resolution of chytrid fungi.</title>
        <authorList>
            <person name="Stajich J.E."/>
            <person name="Amses K."/>
            <person name="Simmons R."/>
            <person name="Seto K."/>
            <person name="Myers J."/>
            <person name="Bonds A."/>
            <person name="Quandt C.A."/>
            <person name="Barry K."/>
            <person name="Liu P."/>
            <person name="Grigoriev I."/>
            <person name="Longcore J.E."/>
            <person name="James T.Y."/>
        </authorList>
    </citation>
    <scope>NUCLEOTIDE SEQUENCE</scope>
    <source>
        <strain evidence="2">JEL0513</strain>
    </source>
</reference>
<dbReference type="EMBL" id="JADGJH010002401">
    <property type="protein sequence ID" value="KAJ3098673.1"/>
    <property type="molecule type" value="Genomic_DNA"/>
</dbReference>
<feature type="region of interest" description="Disordered" evidence="1">
    <location>
        <begin position="40"/>
        <end position="63"/>
    </location>
</feature>
<dbReference type="PANTHER" id="PTHR21581">
    <property type="entry name" value="D-ALANYL-D-ALANINE CARBOXYPEPTIDASE"/>
    <property type="match status" value="1"/>
</dbReference>
<keyword evidence="3" id="KW-1185">Reference proteome</keyword>
<accession>A0AAD5SXT4</accession>
<dbReference type="AlphaFoldDB" id="A0AAD5SXT4"/>
<protein>
    <recommendedName>
        <fullName evidence="4">Trafficking protein particle complex subunit 12</fullName>
    </recommendedName>
</protein>
<evidence type="ECO:0000256" key="1">
    <source>
        <dbReference type="SAM" id="MobiDB-lite"/>
    </source>
</evidence>
<dbReference type="Proteomes" id="UP001211907">
    <property type="component" value="Unassembled WGS sequence"/>
</dbReference>
<dbReference type="PANTHER" id="PTHR21581:SF6">
    <property type="entry name" value="TRAFFICKING PROTEIN PARTICLE COMPLEX SUBUNIT 12"/>
    <property type="match status" value="1"/>
</dbReference>
<dbReference type="GO" id="GO:0030008">
    <property type="term" value="C:TRAPP complex"/>
    <property type="evidence" value="ECO:0007669"/>
    <property type="project" value="TreeGrafter"/>
</dbReference>
<evidence type="ECO:0000313" key="3">
    <source>
        <dbReference type="Proteomes" id="UP001211907"/>
    </source>
</evidence>
<dbReference type="SUPFAM" id="SSF48452">
    <property type="entry name" value="TPR-like"/>
    <property type="match status" value="1"/>
</dbReference>
<evidence type="ECO:0000313" key="2">
    <source>
        <dbReference type="EMBL" id="KAJ3098673.1"/>
    </source>
</evidence>
<dbReference type="GO" id="GO:0005794">
    <property type="term" value="C:Golgi apparatus"/>
    <property type="evidence" value="ECO:0007669"/>
    <property type="project" value="TreeGrafter"/>
</dbReference>